<name>A0A964W1L8_9CLOT</name>
<sequence length="387" mass="45008">MEDLKKAIDEIVKEDIIKVVISNKANKNFEYNKITIMLKENNNKKYYQIEKYTDKQVFHENIDADVLSDKILDYVSSDFKQVSAWSNLTIFEVKISKKGKVLLSKKKGDNAKLISKGHNKEKNYILKEGMIIEPLIDLGVFTKEGKVINSKYDKYKQINRFVEIIDDEIKKNDHKELTILDFGCGKSYLTFVLYYYFVEIKKINVKMIGLDLKADVIKKCNDIAKRYNYENLHFELGDINGFKYNNKVDMVITLHACDTATDYALYNAIKWNTKMIFSVPCCQHEFNAQIKTEKLSILTRYGIVQERIAALMTDSVRANLLECIGYRTQLLEFIDIAHSPKNILIRASKSNIPKDKKEKALNEVRNLMEQFNLNPTLFNLLKNDNLI</sequence>
<dbReference type="RefSeq" id="WP_160358386.1">
    <property type="nucleotide sequence ID" value="NZ_WSRQ01000007.1"/>
</dbReference>
<keyword evidence="2" id="KW-0808">Transferase</keyword>
<feature type="domain" description="Methyltransferase" evidence="1">
    <location>
        <begin position="153"/>
        <end position="289"/>
    </location>
</feature>
<dbReference type="Proteomes" id="UP000656077">
    <property type="component" value="Unassembled WGS sequence"/>
</dbReference>
<dbReference type="InterPro" id="IPR029063">
    <property type="entry name" value="SAM-dependent_MTases_sf"/>
</dbReference>
<evidence type="ECO:0000313" key="3">
    <source>
        <dbReference type="Proteomes" id="UP000656077"/>
    </source>
</evidence>
<evidence type="ECO:0000259" key="1">
    <source>
        <dbReference type="Pfam" id="PF13679"/>
    </source>
</evidence>
<gene>
    <name evidence="2" type="ORF">GKZ28_05680</name>
</gene>
<organism evidence="2 3">
    <name type="scientific">Clostridium chromiireducens</name>
    <dbReference type="NCBI Taxonomy" id="225345"/>
    <lineage>
        <taxon>Bacteria</taxon>
        <taxon>Bacillati</taxon>
        <taxon>Bacillota</taxon>
        <taxon>Clostridia</taxon>
        <taxon>Eubacteriales</taxon>
        <taxon>Clostridiaceae</taxon>
        <taxon>Clostridium</taxon>
    </lineage>
</organism>
<dbReference type="GO" id="GO:0008168">
    <property type="term" value="F:methyltransferase activity"/>
    <property type="evidence" value="ECO:0007669"/>
    <property type="project" value="UniProtKB-KW"/>
</dbReference>
<dbReference type="AlphaFoldDB" id="A0A964W1L8"/>
<accession>A0A964W1L8</accession>
<comment type="caution">
    <text evidence="2">The sequence shown here is derived from an EMBL/GenBank/DDBJ whole genome shotgun (WGS) entry which is preliminary data.</text>
</comment>
<dbReference type="Gene3D" id="3.40.50.150">
    <property type="entry name" value="Vaccinia Virus protein VP39"/>
    <property type="match status" value="1"/>
</dbReference>
<dbReference type="GO" id="GO:0032259">
    <property type="term" value="P:methylation"/>
    <property type="evidence" value="ECO:0007669"/>
    <property type="project" value="UniProtKB-KW"/>
</dbReference>
<dbReference type="InterPro" id="IPR025714">
    <property type="entry name" value="Methyltranfer_dom"/>
</dbReference>
<dbReference type="CDD" id="cd02440">
    <property type="entry name" value="AdoMet_MTases"/>
    <property type="match status" value="1"/>
</dbReference>
<reference evidence="2" key="1">
    <citation type="submission" date="2019-12" db="EMBL/GenBank/DDBJ databases">
        <title>Microbes associate with the intestines of laboratory mice.</title>
        <authorList>
            <person name="Navarre W."/>
            <person name="Wong E."/>
        </authorList>
    </citation>
    <scope>NUCLEOTIDE SEQUENCE</scope>
    <source>
        <strain evidence="2">NM79_F5</strain>
    </source>
</reference>
<evidence type="ECO:0000313" key="2">
    <source>
        <dbReference type="EMBL" id="MVX63188.1"/>
    </source>
</evidence>
<proteinExistence type="predicted"/>
<dbReference type="PANTHER" id="PTHR13369:SF3">
    <property type="entry name" value="METHYLTRANSFERASE DOMAIN-CONTAINING PROTEIN"/>
    <property type="match status" value="1"/>
</dbReference>
<protein>
    <submittedName>
        <fullName evidence="2">Methyltransferase</fullName>
    </submittedName>
</protein>
<dbReference type="SUPFAM" id="SSF53335">
    <property type="entry name" value="S-adenosyl-L-methionine-dependent methyltransferases"/>
    <property type="match status" value="1"/>
</dbReference>
<dbReference type="PANTHER" id="PTHR13369">
    <property type="match status" value="1"/>
</dbReference>
<dbReference type="Pfam" id="PF13679">
    <property type="entry name" value="Methyltransf_32"/>
    <property type="match status" value="1"/>
</dbReference>
<keyword evidence="2" id="KW-0489">Methyltransferase</keyword>
<dbReference type="EMBL" id="WSRQ01000007">
    <property type="protein sequence ID" value="MVX63188.1"/>
    <property type="molecule type" value="Genomic_DNA"/>
</dbReference>
<dbReference type="GO" id="GO:0005737">
    <property type="term" value="C:cytoplasm"/>
    <property type="evidence" value="ECO:0007669"/>
    <property type="project" value="TreeGrafter"/>
</dbReference>